<dbReference type="PROSITE" id="PS51880">
    <property type="entry name" value="TGS"/>
    <property type="match status" value="1"/>
</dbReference>
<keyword evidence="3" id="KW-0963">Cytoplasm</keyword>
<dbReference type="GO" id="GO:0005737">
    <property type="term" value="C:cytoplasm"/>
    <property type="evidence" value="ECO:0007669"/>
    <property type="project" value="UniProtKB-SubCell"/>
</dbReference>
<evidence type="ECO:0000256" key="4">
    <source>
        <dbReference type="ARBA" id="ARBA00022723"/>
    </source>
</evidence>
<protein>
    <submittedName>
        <fullName evidence="10">GTP-binding protein CG1354</fullName>
    </submittedName>
</protein>
<dbReference type="FunFam" id="3.10.20.30:FF:000029">
    <property type="entry name" value="Obg-like ATPase 1"/>
    <property type="match status" value="1"/>
</dbReference>
<evidence type="ECO:0000313" key="11">
    <source>
        <dbReference type="Proteomes" id="UP000053240"/>
    </source>
</evidence>
<keyword evidence="11" id="KW-1185">Reference proteome</keyword>
<dbReference type="PANTHER" id="PTHR23305">
    <property type="entry name" value="OBG GTPASE FAMILY"/>
    <property type="match status" value="1"/>
</dbReference>
<feature type="domain" description="TGS" evidence="9">
    <location>
        <begin position="1610"/>
        <end position="1682"/>
    </location>
</feature>
<evidence type="ECO:0000256" key="5">
    <source>
        <dbReference type="ARBA" id="ARBA00022741"/>
    </source>
</evidence>
<evidence type="ECO:0000256" key="2">
    <source>
        <dbReference type="ARBA" id="ARBA00004496"/>
    </source>
</evidence>
<dbReference type="InterPro" id="IPR012675">
    <property type="entry name" value="Beta-grasp_dom_sf"/>
</dbReference>
<comment type="cofactor">
    <cofactor evidence="1">
        <name>Mg(2+)</name>
        <dbReference type="ChEBI" id="CHEBI:18420"/>
    </cofactor>
</comment>
<dbReference type="SUPFAM" id="SSF52540">
    <property type="entry name" value="P-loop containing nucleoside triphosphate hydrolases"/>
    <property type="match status" value="3"/>
</dbReference>
<dbReference type="Proteomes" id="UP000053240">
    <property type="component" value="Unassembled WGS sequence"/>
</dbReference>
<dbReference type="SUPFAM" id="SSF81271">
    <property type="entry name" value="TGS-like"/>
    <property type="match status" value="1"/>
</dbReference>
<dbReference type="FunFam" id="1.10.150.300:FF:000003">
    <property type="entry name" value="Obg-like ATPase 1"/>
    <property type="match status" value="1"/>
</dbReference>
<dbReference type="InParanoid" id="A0A194QS86"/>
<dbReference type="EMBL" id="KQ461175">
    <property type="protein sequence ID" value="KPJ07845.1"/>
    <property type="molecule type" value="Genomic_DNA"/>
</dbReference>
<dbReference type="GO" id="GO:0005524">
    <property type="term" value="F:ATP binding"/>
    <property type="evidence" value="ECO:0007669"/>
    <property type="project" value="UniProtKB-KW"/>
</dbReference>
<dbReference type="Pfam" id="PF06071">
    <property type="entry name" value="YchF-GTPase_C"/>
    <property type="match status" value="1"/>
</dbReference>
<dbReference type="Gene3D" id="3.40.50.300">
    <property type="entry name" value="P-loop containing nucleotide triphosphate hydrolases"/>
    <property type="match status" value="2"/>
</dbReference>
<evidence type="ECO:0000259" key="9">
    <source>
        <dbReference type="PROSITE" id="PS51880"/>
    </source>
</evidence>
<dbReference type="GO" id="GO:0046872">
    <property type="term" value="F:metal ion binding"/>
    <property type="evidence" value="ECO:0007669"/>
    <property type="project" value="UniProtKB-KW"/>
</dbReference>
<dbReference type="PANTHER" id="PTHR23305:SF11">
    <property type="entry name" value="OBG-LIKE ATPASE 1"/>
    <property type="match status" value="1"/>
</dbReference>
<evidence type="ECO:0000313" key="10">
    <source>
        <dbReference type="EMBL" id="KPJ07845.1"/>
    </source>
</evidence>
<reference evidence="10 11" key="1">
    <citation type="journal article" date="2015" name="Nat. Commun.">
        <title>Outbred genome sequencing and CRISPR/Cas9 gene editing in butterflies.</title>
        <authorList>
            <person name="Li X."/>
            <person name="Fan D."/>
            <person name="Zhang W."/>
            <person name="Liu G."/>
            <person name="Zhang L."/>
            <person name="Zhao L."/>
            <person name="Fang X."/>
            <person name="Chen L."/>
            <person name="Dong Y."/>
            <person name="Chen Y."/>
            <person name="Ding Y."/>
            <person name="Zhao R."/>
            <person name="Feng M."/>
            <person name="Zhu Y."/>
            <person name="Feng Y."/>
            <person name="Jiang X."/>
            <person name="Zhu D."/>
            <person name="Xiang H."/>
            <person name="Feng X."/>
            <person name="Li S."/>
            <person name="Wang J."/>
            <person name="Zhang G."/>
            <person name="Kronforst M.R."/>
            <person name="Wang W."/>
        </authorList>
    </citation>
    <scope>NUCLEOTIDE SEQUENCE [LARGE SCALE GENOMIC DNA]</scope>
    <source>
        <strain evidence="10">Ya'a_city_454_Pm</strain>
        <tissue evidence="10">Whole body</tissue>
    </source>
</reference>
<dbReference type="Pfam" id="PF00406">
    <property type="entry name" value="ADK"/>
    <property type="match status" value="1"/>
</dbReference>
<dbReference type="STRING" id="76193.A0A194QS86"/>
<gene>
    <name evidence="10" type="ORF">RR48_12687</name>
</gene>
<dbReference type="GO" id="GO:0016887">
    <property type="term" value="F:ATP hydrolysis activity"/>
    <property type="evidence" value="ECO:0007669"/>
    <property type="project" value="TreeGrafter"/>
</dbReference>
<organism evidence="10 11">
    <name type="scientific">Papilio machaon</name>
    <name type="common">Old World swallowtail butterfly</name>
    <dbReference type="NCBI Taxonomy" id="76193"/>
    <lineage>
        <taxon>Eukaryota</taxon>
        <taxon>Metazoa</taxon>
        <taxon>Ecdysozoa</taxon>
        <taxon>Arthropoda</taxon>
        <taxon>Hexapoda</taxon>
        <taxon>Insecta</taxon>
        <taxon>Pterygota</taxon>
        <taxon>Neoptera</taxon>
        <taxon>Endopterygota</taxon>
        <taxon>Lepidoptera</taxon>
        <taxon>Glossata</taxon>
        <taxon>Ditrysia</taxon>
        <taxon>Papilionoidea</taxon>
        <taxon>Papilionidae</taxon>
        <taxon>Papilioninae</taxon>
        <taxon>Papilio</taxon>
    </lineage>
</organism>
<dbReference type="InterPro" id="IPR027417">
    <property type="entry name" value="P-loop_NTPase"/>
</dbReference>
<keyword evidence="7" id="KW-0067">ATP-binding</keyword>
<evidence type="ECO:0000256" key="6">
    <source>
        <dbReference type="ARBA" id="ARBA00022801"/>
    </source>
</evidence>
<dbReference type="InterPro" id="IPR004095">
    <property type="entry name" value="TGS"/>
</dbReference>
<name>A0A194QS86_PAPMA</name>
<sequence>MTNLLFDKLLLLPVKPVLIPEPLYLEEPSDDIESFWKLAEEMNVIKFGAKRFSRYASPWYNRCPVELKKRHAVQGLSRFAVAFFNRIYLLSSLDNMVAFCRNPRSFLKLQYLEPTCRVIVTGTKLSGKSMVAQCLSWLFNAPVICYTSFVNDLKQRKFYDFANSIWSVIEEKVERHRITEWETKEQNKMTNLNLWYTSCVEKLKNYIRLQREYLSIKDEVLDSSASAKRKGLFNRVQKLQVDLQFFPFLDDVEICEQVLDGHSLLQYAPPELTEVIPNPAVPVLGDDDVMEAIYAYISENNRQTDVEPNSSEIMQELTTKLANLDIQTQTESNGEHEYGKYIIDGFPSDAEYWDFLLGSSLAPDYTVAIIEDREMDEDIERKYINLTISTKNHETRFRLANDPLVKIKLESKYTSTPEPVTLEFFINDIINSIIQSIFVNKNEIINTLNESINKFREDWESLKGSITNMDKACIEVQIENKSDIQIVEEVLVKIRNSYCPEGNTEVDETFENQGSEESTSNDSLIHNDSRFLCETNVYCPIAYYDYSVLWEGRPEFTLKYDNKLHYFSKEEFLNRFQYDITKYQSYNDPFKKLSPMRICIMGPIGSGKTSAAKLIAKEYGLIYIDFVEFINNYLIPRHYKRVGRQYENSFTDTPIDEEMVTELNMNEDNVNLEAEILSNEIELRRMVYNYLEKGTAIIPILMQKLMKKLWFQPPFSTTGFVLDGFPKLQNDVEDMIECFCIPDLIIELECNSEISSQRLSPKLFDIWKIQLSEAKQKARVKFDNEKRLWKNFITKHVVVKLIIDTIIDAIAIEALDQSKNLSIQSTIIEAHPSGMSNVDTNLFQTYNKLISEYPEPVDQSTWEKPSEVREKIAYRIESTYEIEDENIQTLKETLMEQNIKLTTINGTKSLTKVGRILLSKVANLRNKREMCFEQSFVIDLDVAEMLLLEGFFFLSKFYRMCPVYIYDNPDAIFNPYSISKSKNKIVPVIHRSHIYFICNEVNLKKFRENPLKYIVNDSIKHFVEYPLRIAVIGPPKSGKSELTAKIAKKYGLLCVSKGIALRHIVNDLSWTELALKTLSKLDKGESVSNYVVMQAVQTLINSHCSSSRGFVLDGLPSSPFEALELQKLGLFPLIVFELRGVSRIVIKNSQKEIYPNIIKTKPPYSRNFISHRVSKYNKKCNRISEFINNDTQNLFTLNAEESRWKCFYKADKKICEIIPQIHYYLTNYKTTAVPMSVMCISDNDFQLKMSNYKNFCPVCLSDDIIKHSGYPVDKKGIVQYKEHLYWICKEHLNFVLKNPVTLLKQNVSIPEIPTVVKTINPFNLYEDGICIVTYAENLPAQRIEKGKEEYAAVYKEITYLFCSSICLRKFLATPKMYYDITVFKERKVFPTISLKSLPHLGYLEQTVGNLITEASRRVPVPDERFDYLCEYHKPVSKVPAFLNVVDIAGLVRGAAEGQGLGNAFLSHIKACDAIFNLCRAFDDEDVIHVDGEVNPVRDLETIGEELRLKDEEQLMQNIEKLERVVNRGGDKKLKPEYDALMKIKSILVDEKKHIRFGDWSAADIEVLNRYLFLTSKPALYLVNLSEKDYIRKKNKCALDKIIVQGYKALQLEYFFTAGADEVKAWTIQKGTKAPQAAGRIHTDFEKGFIMAEVMHFKDFKEEGTEAACKAAGKYRQQGKSNK</sequence>
<keyword evidence="8" id="KW-0460">Magnesium</keyword>
<evidence type="ECO:0000256" key="3">
    <source>
        <dbReference type="ARBA" id="ARBA00022490"/>
    </source>
</evidence>
<dbReference type="Gene3D" id="3.10.20.30">
    <property type="match status" value="1"/>
</dbReference>
<keyword evidence="4" id="KW-0479">Metal-binding</keyword>
<dbReference type="InterPro" id="IPR013029">
    <property type="entry name" value="YchF_C"/>
</dbReference>
<evidence type="ECO:0000256" key="8">
    <source>
        <dbReference type="ARBA" id="ARBA00022842"/>
    </source>
</evidence>
<keyword evidence="5" id="KW-0547">Nucleotide-binding</keyword>
<keyword evidence="6" id="KW-0378">Hydrolase</keyword>
<comment type="subcellular location">
    <subcellularLocation>
        <location evidence="2">Cytoplasm</location>
    </subcellularLocation>
</comment>
<accession>A0A194QS86</accession>
<dbReference type="Gene3D" id="1.10.150.300">
    <property type="entry name" value="TGS-like domain"/>
    <property type="match status" value="1"/>
</dbReference>
<dbReference type="InterPro" id="IPR012676">
    <property type="entry name" value="TGS-like"/>
</dbReference>
<evidence type="ECO:0000256" key="7">
    <source>
        <dbReference type="ARBA" id="ARBA00022840"/>
    </source>
</evidence>
<proteinExistence type="predicted"/>
<dbReference type="CDD" id="cd04867">
    <property type="entry name" value="TGS_YchF_OLA1"/>
    <property type="match status" value="1"/>
</dbReference>
<evidence type="ECO:0000256" key="1">
    <source>
        <dbReference type="ARBA" id="ARBA00001946"/>
    </source>
</evidence>
<dbReference type="InterPro" id="IPR023192">
    <property type="entry name" value="TGS-like_dom_sf"/>
</dbReference>